<comment type="pathway">
    <text evidence="8">Cell wall biogenesis; peptidoglycan biosynthesis.</text>
</comment>
<dbReference type="HAMAP" id="MF_02078">
    <property type="entry name" value="MurJ_MviN"/>
    <property type="match status" value="1"/>
</dbReference>
<organism evidence="10 11">
    <name type="scientific">Peptostreptococcus equinus</name>
    <dbReference type="NCBI Taxonomy" id="3003601"/>
    <lineage>
        <taxon>Bacteria</taxon>
        <taxon>Bacillati</taxon>
        <taxon>Bacillota</taxon>
        <taxon>Clostridia</taxon>
        <taxon>Peptostreptococcales</taxon>
        <taxon>Peptostreptococcaceae</taxon>
        <taxon>Peptostreptococcus</taxon>
    </lineage>
</organism>
<evidence type="ECO:0000256" key="5">
    <source>
        <dbReference type="ARBA" id="ARBA00022984"/>
    </source>
</evidence>
<feature type="transmembrane region" description="Helical" evidence="8">
    <location>
        <begin position="339"/>
        <end position="357"/>
    </location>
</feature>
<proteinExistence type="inferred from homology"/>
<keyword evidence="6 8" id="KW-1133">Transmembrane helix</keyword>
<gene>
    <name evidence="8 10" type="primary">murJ</name>
    <name evidence="10" type="ORF">O0R46_01335</name>
</gene>
<comment type="function">
    <text evidence="8 9">Involved in peptidoglycan biosynthesis. Transports lipid-linked peptidoglycan precursors from the inner to the outer leaflet of the cytoplasmic membrane.</text>
</comment>
<feature type="transmembrane region" description="Helical" evidence="8">
    <location>
        <begin position="466"/>
        <end position="487"/>
    </location>
</feature>
<dbReference type="PANTHER" id="PTHR47019">
    <property type="entry name" value="LIPID II FLIPPASE MURJ"/>
    <property type="match status" value="1"/>
</dbReference>
<feature type="transmembrane region" description="Helical" evidence="8">
    <location>
        <begin position="298"/>
        <end position="319"/>
    </location>
</feature>
<dbReference type="NCBIfam" id="TIGR01695">
    <property type="entry name" value="murJ_mviN"/>
    <property type="match status" value="1"/>
</dbReference>
<keyword evidence="11" id="KW-1185">Reference proteome</keyword>
<evidence type="ECO:0000256" key="4">
    <source>
        <dbReference type="ARBA" id="ARBA00022960"/>
    </source>
</evidence>
<feature type="transmembrane region" description="Helical" evidence="8">
    <location>
        <begin position="217"/>
        <end position="234"/>
    </location>
</feature>
<dbReference type="InterPro" id="IPR051050">
    <property type="entry name" value="Lipid_II_flippase_MurJ/MviN"/>
</dbReference>
<evidence type="ECO:0000313" key="10">
    <source>
        <dbReference type="EMBL" id="WAW15120.1"/>
    </source>
</evidence>
<keyword evidence="4 8" id="KW-0133">Cell shape</keyword>
<feature type="transmembrane region" description="Helical" evidence="8">
    <location>
        <begin position="39"/>
        <end position="62"/>
    </location>
</feature>
<dbReference type="Proteomes" id="UP001164187">
    <property type="component" value="Chromosome"/>
</dbReference>
<evidence type="ECO:0000256" key="8">
    <source>
        <dbReference type="HAMAP-Rule" id="MF_02078"/>
    </source>
</evidence>
<evidence type="ECO:0000256" key="1">
    <source>
        <dbReference type="ARBA" id="ARBA00004651"/>
    </source>
</evidence>
<feature type="transmembrane region" description="Helical" evidence="8">
    <location>
        <begin position="432"/>
        <end position="454"/>
    </location>
</feature>
<feature type="transmembrane region" description="Helical" evidence="8">
    <location>
        <begin position="378"/>
        <end position="396"/>
    </location>
</feature>
<dbReference type="Pfam" id="PF03023">
    <property type="entry name" value="MurJ"/>
    <property type="match status" value="1"/>
</dbReference>
<feature type="transmembrane region" description="Helical" evidence="8">
    <location>
        <begin position="160"/>
        <end position="179"/>
    </location>
</feature>
<dbReference type="RefSeq" id="WP_269311813.1">
    <property type="nucleotide sequence ID" value="NZ_CP114052.1"/>
</dbReference>
<comment type="subcellular location">
    <subcellularLocation>
        <location evidence="1 8">Cell membrane</location>
        <topology evidence="1 8">Multi-pass membrane protein</topology>
    </subcellularLocation>
</comment>
<keyword evidence="5 8" id="KW-0573">Peptidoglycan synthesis</keyword>
<accession>A0ABY7JT17</accession>
<sequence>MKYTAVIIMLITVVARIFGFIREILMSNFYGTSPVTDVVVIALSVPTVILAFISNSLNTSFIPSYSSIRKNSGRTIADGFTSNIANVIAIISIIISILGIIFAEQVVFALASGFKGQTFDLAVDFVRIVLVSATINVVASIYTGYLNIHKSYIIPATRSVIENIILIIFTFVSVYTNVYMLAVGILIATVVENLILIPALIKVGYKHSFKIDLQDKNIRYILMLAVPLMIGIAVDQINVFVDKTLASQIAVGGVATLNYADRINALVYIVITSIITVSYPVLSKFAINKDMANLKKSVFKYAQINLLFCIPIVVAFIIFGKSIVEVIYQRGAFSHDDTIKVSECLAFFSFTMIGASLREIVARTFYCLGDSRTPVKNGMLMVFMNATFSIFLARFIGLKGIALGTSLASLIGTLTLTILLRKKIGKLNTKAFLKNIIKILFISLSVIGIAKLGFNEIKYILETDKALFLTALIASVVYFALIIVANISDSKNIFKNFIYRIKNKI</sequence>
<evidence type="ECO:0000256" key="2">
    <source>
        <dbReference type="ARBA" id="ARBA00022475"/>
    </source>
</evidence>
<evidence type="ECO:0000256" key="7">
    <source>
        <dbReference type="ARBA" id="ARBA00023136"/>
    </source>
</evidence>
<feature type="transmembrane region" description="Helical" evidence="8">
    <location>
        <begin position="83"/>
        <end position="108"/>
    </location>
</feature>
<keyword evidence="7 8" id="KW-0472">Membrane</keyword>
<reference evidence="10" key="1">
    <citation type="submission" date="2022-12" db="EMBL/GenBank/DDBJ databases">
        <title>Peptostreptococcus.</title>
        <authorList>
            <person name="Lee S.H."/>
        </authorList>
    </citation>
    <scope>NUCLEOTIDE SEQUENCE</scope>
    <source>
        <strain evidence="10">CBA3647</strain>
    </source>
</reference>
<evidence type="ECO:0000313" key="11">
    <source>
        <dbReference type="Proteomes" id="UP001164187"/>
    </source>
</evidence>
<dbReference type="PANTHER" id="PTHR47019:SF1">
    <property type="entry name" value="LIPID II FLIPPASE MURJ"/>
    <property type="match status" value="1"/>
</dbReference>
<dbReference type="CDD" id="cd13123">
    <property type="entry name" value="MATE_MurJ_like"/>
    <property type="match status" value="1"/>
</dbReference>
<keyword evidence="8 9" id="KW-0961">Cell wall biogenesis/degradation</keyword>
<feature type="transmembrane region" description="Helical" evidence="8">
    <location>
        <begin position="185"/>
        <end position="205"/>
    </location>
</feature>
<name>A0ABY7JT17_9FIRM</name>
<keyword evidence="8 9" id="KW-0813">Transport</keyword>
<evidence type="ECO:0000256" key="6">
    <source>
        <dbReference type="ARBA" id="ARBA00022989"/>
    </source>
</evidence>
<feature type="transmembrane region" description="Helical" evidence="8">
    <location>
        <begin position="402"/>
        <end position="420"/>
    </location>
</feature>
<feature type="transmembrane region" description="Helical" evidence="8">
    <location>
        <begin position="265"/>
        <end position="286"/>
    </location>
</feature>
<evidence type="ECO:0000256" key="9">
    <source>
        <dbReference type="PIRNR" id="PIRNR002869"/>
    </source>
</evidence>
<feature type="transmembrane region" description="Helical" evidence="8">
    <location>
        <begin position="128"/>
        <end position="148"/>
    </location>
</feature>
<evidence type="ECO:0000256" key="3">
    <source>
        <dbReference type="ARBA" id="ARBA00022692"/>
    </source>
</evidence>
<dbReference type="PIRSF" id="PIRSF002869">
    <property type="entry name" value="MviN"/>
    <property type="match status" value="1"/>
</dbReference>
<dbReference type="PRINTS" id="PR01806">
    <property type="entry name" value="VIRFACTRMVIN"/>
</dbReference>
<keyword evidence="2 8" id="KW-1003">Cell membrane</keyword>
<protein>
    <recommendedName>
        <fullName evidence="8">Probable lipid II flippase MurJ</fullName>
    </recommendedName>
</protein>
<dbReference type="InterPro" id="IPR004268">
    <property type="entry name" value="MurJ"/>
</dbReference>
<keyword evidence="3 8" id="KW-0812">Transmembrane</keyword>
<dbReference type="EMBL" id="CP114052">
    <property type="protein sequence ID" value="WAW15120.1"/>
    <property type="molecule type" value="Genomic_DNA"/>
</dbReference>
<comment type="similarity">
    <text evidence="8 9">Belongs to the MurJ/MviN family.</text>
</comment>